<accession>A0P2J7</accession>
<dbReference type="AlphaFoldDB" id="A0P2J7"/>
<name>A0P2J7_ROSAI</name>
<dbReference type="Proteomes" id="UP000004848">
    <property type="component" value="Unassembled WGS sequence"/>
</dbReference>
<comment type="caution">
    <text evidence="1">The sequence shown here is derived from an EMBL/GenBank/DDBJ whole genome shotgun (WGS) entry which is preliminary data.</text>
</comment>
<gene>
    <name evidence="1" type="ORF">SIAM614_00372</name>
</gene>
<reference evidence="1 2" key="1">
    <citation type="submission" date="2006-05" db="EMBL/GenBank/DDBJ databases">
        <authorList>
            <person name="King G."/>
            <person name="Ferriera S."/>
            <person name="Johnson J."/>
            <person name="Kravitz S."/>
            <person name="Beeson K."/>
            <person name="Sutton G."/>
            <person name="Rogers Y.-H."/>
            <person name="Friedman R."/>
            <person name="Frazier M."/>
            <person name="Venter J.C."/>
        </authorList>
    </citation>
    <scope>NUCLEOTIDE SEQUENCE [LARGE SCALE GENOMIC DNA]</scope>
    <source>
        <strain evidence="2">ATCC 25650 / DSM 13394 / JCM 20685 / NBRC 16684 / NCIMB 2208 / IAM 12614 / B1</strain>
    </source>
</reference>
<evidence type="ECO:0000313" key="2">
    <source>
        <dbReference type="Proteomes" id="UP000004848"/>
    </source>
</evidence>
<dbReference type="EMBL" id="AAUW01000027">
    <property type="protein sequence ID" value="EAV40650.1"/>
    <property type="molecule type" value="Genomic_DNA"/>
</dbReference>
<sequence>MLGVRLVAHLVAIAAEKKTPAHEERAL</sequence>
<proteinExistence type="predicted"/>
<protein>
    <submittedName>
        <fullName evidence="1">Uncharacterized protein</fullName>
    </submittedName>
</protein>
<evidence type="ECO:0000313" key="1">
    <source>
        <dbReference type="EMBL" id="EAV40650.1"/>
    </source>
</evidence>
<organism evidence="1 2">
    <name type="scientific">Roseibium aggregatum (strain ATCC 25650 / DSM 13394 / JCM 20685 / NBRC 16684 / NCIMB 2208 / IAM 12614 / B1)</name>
    <name type="common">Stappia aggregata</name>
    <dbReference type="NCBI Taxonomy" id="384765"/>
    <lineage>
        <taxon>Bacteria</taxon>
        <taxon>Pseudomonadati</taxon>
        <taxon>Pseudomonadota</taxon>
        <taxon>Alphaproteobacteria</taxon>
        <taxon>Hyphomicrobiales</taxon>
        <taxon>Stappiaceae</taxon>
        <taxon>Roseibium</taxon>
    </lineage>
</organism>